<comment type="caution">
    <text evidence="1">The sequence shown here is derived from an EMBL/GenBank/DDBJ whole genome shotgun (WGS) entry which is preliminary data.</text>
</comment>
<dbReference type="EMBL" id="VLKL01000029">
    <property type="protein sequence ID" value="TWH96167.1"/>
    <property type="molecule type" value="Genomic_DNA"/>
</dbReference>
<dbReference type="AlphaFoldDB" id="A0A562KLC2"/>
<reference evidence="1 2" key="1">
    <citation type="journal article" date="2015" name="Stand. Genomic Sci.">
        <title>Genomic Encyclopedia of Bacterial and Archaeal Type Strains, Phase III: the genomes of soil and plant-associated and newly described type strains.</title>
        <authorList>
            <person name="Whitman W.B."/>
            <person name="Woyke T."/>
            <person name="Klenk H.P."/>
            <person name="Zhou Y."/>
            <person name="Lilburn T.G."/>
            <person name="Beck B.J."/>
            <person name="De Vos P."/>
            <person name="Vandamme P."/>
            <person name="Eisen J.A."/>
            <person name="Garrity G."/>
            <person name="Hugenholtz P."/>
            <person name="Kyrpides N.C."/>
        </authorList>
    </citation>
    <scope>NUCLEOTIDE SEQUENCE [LARGE SCALE GENOMIC DNA]</scope>
    <source>
        <strain evidence="1 2">CGMCC 1.10947</strain>
    </source>
</reference>
<protein>
    <submittedName>
        <fullName evidence="1">Uncharacterized protein</fullName>
    </submittedName>
</protein>
<organism evidence="1 2">
    <name type="scientific">Bradyrhizobium daqingense</name>
    <dbReference type="NCBI Taxonomy" id="993502"/>
    <lineage>
        <taxon>Bacteria</taxon>
        <taxon>Pseudomonadati</taxon>
        <taxon>Pseudomonadota</taxon>
        <taxon>Alphaproteobacteria</taxon>
        <taxon>Hyphomicrobiales</taxon>
        <taxon>Nitrobacteraceae</taxon>
        <taxon>Bradyrhizobium</taxon>
    </lineage>
</organism>
<dbReference type="OrthoDB" id="226361at2"/>
<sequence>MEITTFGLPAFIEDFPPNSPEYADLSHRWTINVNGWIQQATPDPAYYFYNPLYTDVPLGTQAVLVEWVAFPGRLDQYYSATPPVSPPNPYNLLQTQVYELADTGYYDTGRKTFENIPAMLCPQADWSGTLKTFGPYGPRGWLDEYCEWSTVRDSDGNLIRVDFACENPEYWNTMWKVSQERVRELYEQTLNHGAPFVNQIKVALDDLTLMDSSGNPVIDPDTGKRAYNPLNKWNSGPIATRGGADPYGGVMHLTSTPNTLQTELGLAGAATVQYVPPQFQDDPASRNSDSQALICCGNYGQAYRHSDPTIGQTVNQVVGGQYAGIPLRACLANPVGLYIQVPDSSRFAFGPNIKVGVDVPGDAKPIDVYQILRGSAEVNDPISGAPFRGNMVLHAAVQIPGSWLAMNPNLTLADMLINGQPIQWAGQIANQFKVGLFARPLSADRAAPLADCSSTTPTPGAPLQCVWAVLWDAMSEVNEPCPTGAKMPLASNSTFIAPWLPADGSAQNLVLTCNPTSEPVSVQVQLADGSGPDPSIAVTLQSATPTFYAVPGNSYPGNYTALAVAVRVPSGATIGLRGIQITQTTSNTVLALPAAVYITD</sequence>
<keyword evidence="2" id="KW-1185">Reference proteome</keyword>
<accession>A0A562KLC2</accession>
<name>A0A562KLC2_9BRAD</name>
<proteinExistence type="predicted"/>
<evidence type="ECO:0000313" key="2">
    <source>
        <dbReference type="Proteomes" id="UP000317176"/>
    </source>
</evidence>
<dbReference type="RefSeq" id="WP_145642137.1">
    <property type="nucleotide sequence ID" value="NZ_CP088014.1"/>
</dbReference>
<dbReference type="Proteomes" id="UP000317176">
    <property type="component" value="Unassembled WGS sequence"/>
</dbReference>
<evidence type="ECO:0000313" key="1">
    <source>
        <dbReference type="EMBL" id="TWH96167.1"/>
    </source>
</evidence>
<gene>
    <name evidence="1" type="ORF">IQ17_06449</name>
</gene>